<protein>
    <submittedName>
        <fullName evidence="2">Uncharacterized protein</fullName>
    </submittedName>
</protein>
<organism evidence="2 3">
    <name type="scientific">Goodea atripinnis</name>
    <dbReference type="NCBI Taxonomy" id="208336"/>
    <lineage>
        <taxon>Eukaryota</taxon>
        <taxon>Metazoa</taxon>
        <taxon>Chordata</taxon>
        <taxon>Craniata</taxon>
        <taxon>Vertebrata</taxon>
        <taxon>Euteleostomi</taxon>
        <taxon>Actinopterygii</taxon>
        <taxon>Neopterygii</taxon>
        <taxon>Teleostei</taxon>
        <taxon>Neoteleostei</taxon>
        <taxon>Acanthomorphata</taxon>
        <taxon>Ovalentaria</taxon>
        <taxon>Atherinomorphae</taxon>
        <taxon>Cyprinodontiformes</taxon>
        <taxon>Goodeidae</taxon>
        <taxon>Goodea</taxon>
    </lineage>
</organism>
<dbReference type="Proteomes" id="UP001476798">
    <property type="component" value="Unassembled WGS sequence"/>
</dbReference>
<comment type="caution">
    <text evidence="2">The sequence shown here is derived from an EMBL/GenBank/DDBJ whole genome shotgun (WGS) entry which is preliminary data.</text>
</comment>
<evidence type="ECO:0000256" key="1">
    <source>
        <dbReference type="SAM" id="MobiDB-lite"/>
    </source>
</evidence>
<feature type="non-terminal residue" evidence="2">
    <location>
        <position position="1"/>
    </location>
</feature>
<accession>A0ABV0P4S0</accession>
<dbReference type="EMBL" id="JAHRIO010060518">
    <property type="protein sequence ID" value="MEQ2178019.1"/>
    <property type="molecule type" value="Genomic_DNA"/>
</dbReference>
<gene>
    <name evidence="2" type="ORF">GOODEAATRI_009680</name>
</gene>
<feature type="region of interest" description="Disordered" evidence="1">
    <location>
        <begin position="139"/>
        <end position="180"/>
    </location>
</feature>
<reference evidence="2 3" key="1">
    <citation type="submission" date="2021-06" db="EMBL/GenBank/DDBJ databases">
        <authorList>
            <person name="Palmer J.M."/>
        </authorList>
    </citation>
    <scope>NUCLEOTIDE SEQUENCE [LARGE SCALE GENOMIC DNA]</scope>
    <source>
        <strain evidence="2 3">GA_2019</strain>
        <tissue evidence="2">Muscle</tissue>
    </source>
</reference>
<proteinExistence type="predicted"/>
<name>A0ABV0P4S0_9TELE</name>
<evidence type="ECO:0000313" key="3">
    <source>
        <dbReference type="Proteomes" id="UP001476798"/>
    </source>
</evidence>
<evidence type="ECO:0000313" key="2">
    <source>
        <dbReference type="EMBL" id="MEQ2178019.1"/>
    </source>
</evidence>
<sequence length="180" mass="20074">RYFSRAFPIWSKENKFSPTFISNLISHTETDHAAGAWLLLSKVVTSVSKVPYGKILDAWDTMVRSCCFNQVSVNARRHAVLYSATYFTFPWSSFTLFRKDWTLASMMVGRVILRCRVPASGVATAHRHDVRISSLLAPTSSGSLPKDPKAGESLLKKPQRNPKCPFQSNAMTGEIPGYTA</sequence>
<keyword evidence="3" id="KW-1185">Reference proteome</keyword>